<dbReference type="Proteomes" id="UP000034502">
    <property type="component" value="Unassembled WGS sequence"/>
</dbReference>
<dbReference type="AlphaFoldDB" id="A0A0G1S304"/>
<dbReference type="EMBL" id="LCNU01000016">
    <property type="protein sequence ID" value="KKU63879.1"/>
    <property type="molecule type" value="Genomic_DNA"/>
</dbReference>
<reference evidence="1 2" key="1">
    <citation type="journal article" date="2015" name="Nature">
        <title>rRNA introns, odd ribosomes, and small enigmatic genomes across a large radiation of phyla.</title>
        <authorList>
            <person name="Brown C.T."/>
            <person name="Hug L.A."/>
            <person name="Thomas B.C."/>
            <person name="Sharon I."/>
            <person name="Castelle C.J."/>
            <person name="Singh A."/>
            <person name="Wilkins M.J."/>
            <person name="Williams K.H."/>
            <person name="Banfield J.F."/>
        </authorList>
    </citation>
    <scope>NUCLEOTIDE SEQUENCE [LARGE SCALE GENOMIC DNA]</scope>
</reference>
<evidence type="ECO:0000313" key="2">
    <source>
        <dbReference type="Proteomes" id="UP000034502"/>
    </source>
</evidence>
<evidence type="ECO:0000313" key="1">
    <source>
        <dbReference type="EMBL" id="KKU63879.1"/>
    </source>
</evidence>
<protein>
    <submittedName>
        <fullName evidence="1">Uncharacterized protein</fullName>
    </submittedName>
</protein>
<gene>
    <name evidence="1" type="ORF">UX86_C0016G0011</name>
</gene>
<proteinExistence type="predicted"/>
<dbReference type="STRING" id="1618364.UX86_C0016G0011"/>
<name>A0A0G1S304_9BACT</name>
<organism evidence="1 2">
    <name type="scientific">Candidatus Amesbacteria bacterium GW2011_GWC1_47_15</name>
    <dbReference type="NCBI Taxonomy" id="1618364"/>
    <lineage>
        <taxon>Bacteria</taxon>
        <taxon>Candidatus Amesiibacteriota</taxon>
    </lineage>
</organism>
<sequence length="243" mass="28258">MGEKVPYPQAFFQLQSEFALKIAKIKGIFPDDALLKYTTFYIRIGGEDWEFDPTNELWQKYILQVHNQVNPAAAAYSMYFRKFYSGLPPKAPDSCFSYEYDNNNKSVSIHFQNNFSDISSPLSAVNIPARKNELRFIFQNIKANYPETRSVIGETWLFAYEAYRRLFPPEYIAGLKVQNRGYKGNGRWGQFIMNSGGLNQARADQFIESIKRAESEKELTDSFPYDYLETQAAINVFYRYFSV</sequence>
<accession>A0A0G1S304</accession>
<comment type="caution">
    <text evidence="1">The sequence shown here is derived from an EMBL/GenBank/DDBJ whole genome shotgun (WGS) entry which is preliminary data.</text>
</comment>